<dbReference type="EMBL" id="VSSQ01112600">
    <property type="protein sequence ID" value="MPN49393.1"/>
    <property type="molecule type" value="Genomic_DNA"/>
</dbReference>
<feature type="domain" description="Type I restriction modification DNA specificity" evidence="5">
    <location>
        <begin position="8"/>
        <end position="158"/>
    </location>
</feature>
<feature type="coiled-coil region" evidence="4">
    <location>
        <begin position="139"/>
        <end position="173"/>
    </location>
</feature>
<sequence>MVQRGKSAKYGKSNIQIIKSGQARGYMEFDFSQRHYVSENFVSDERNLVKGDLLINSSGVGTAGRVTLFNLDGDFVVDSHVTIVRFNKDLVNPKYALYAFANIGFKTIEKMATGQSGQIELALPIINNIRIPLPPIETQNKIVEEIEAIETEIANLKAEISDTEEKKKAVLIKYLQ</sequence>
<keyword evidence="3" id="KW-0238">DNA-binding</keyword>
<name>A0A645IQ63_9ZZZZ</name>
<organism evidence="6">
    <name type="scientific">bioreactor metagenome</name>
    <dbReference type="NCBI Taxonomy" id="1076179"/>
    <lineage>
        <taxon>unclassified sequences</taxon>
        <taxon>metagenomes</taxon>
        <taxon>ecological metagenomes</taxon>
    </lineage>
</organism>
<dbReference type="SUPFAM" id="SSF116734">
    <property type="entry name" value="DNA methylase specificity domain"/>
    <property type="match status" value="1"/>
</dbReference>
<dbReference type="GO" id="GO:0003677">
    <property type="term" value="F:DNA binding"/>
    <property type="evidence" value="ECO:0007669"/>
    <property type="project" value="UniProtKB-KW"/>
</dbReference>
<reference evidence="6" key="1">
    <citation type="submission" date="2019-08" db="EMBL/GenBank/DDBJ databases">
        <authorList>
            <person name="Kucharzyk K."/>
            <person name="Murdoch R.W."/>
            <person name="Higgins S."/>
            <person name="Loffler F."/>
        </authorList>
    </citation>
    <scope>NUCLEOTIDE SEQUENCE</scope>
</reference>
<dbReference type="PANTHER" id="PTHR30408">
    <property type="entry name" value="TYPE-1 RESTRICTION ENZYME ECOKI SPECIFICITY PROTEIN"/>
    <property type="match status" value="1"/>
</dbReference>
<dbReference type="GO" id="GO:0009307">
    <property type="term" value="P:DNA restriction-modification system"/>
    <property type="evidence" value="ECO:0007669"/>
    <property type="project" value="UniProtKB-KW"/>
</dbReference>
<dbReference type="PANTHER" id="PTHR30408:SF12">
    <property type="entry name" value="TYPE I RESTRICTION ENZYME MJAVIII SPECIFICITY SUBUNIT"/>
    <property type="match status" value="1"/>
</dbReference>
<protein>
    <recommendedName>
        <fullName evidence="5">Type I restriction modification DNA specificity domain-containing protein</fullName>
    </recommendedName>
</protein>
<keyword evidence="2" id="KW-0680">Restriction system</keyword>
<dbReference type="Pfam" id="PF01420">
    <property type="entry name" value="Methylase_S"/>
    <property type="match status" value="1"/>
</dbReference>
<proteinExistence type="inferred from homology"/>
<keyword evidence="4" id="KW-0175">Coiled coil</keyword>
<evidence type="ECO:0000256" key="3">
    <source>
        <dbReference type="ARBA" id="ARBA00023125"/>
    </source>
</evidence>
<dbReference type="InterPro" id="IPR044946">
    <property type="entry name" value="Restrct_endonuc_typeI_TRD_sf"/>
</dbReference>
<comment type="similarity">
    <text evidence="1">Belongs to the type-I restriction system S methylase family.</text>
</comment>
<evidence type="ECO:0000256" key="2">
    <source>
        <dbReference type="ARBA" id="ARBA00022747"/>
    </source>
</evidence>
<dbReference type="AlphaFoldDB" id="A0A645IQ63"/>
<evidence type="ECO:0000256" key="4">
    <source>
        <dbReference type="SAM" id="Coils"/>
    </source>
</evidence>
<gene>
    <name evidence="6" type="ORF">SDC9_197014</name>
</gene>
<evidence type="ECO:0000259" key="5">
    <source>
        <dbReference type="Pfam" id="PF01420"/>
    </source>
</evidence>
<dbReference type="Gene3D" id="3.90.220.20">
    <property type="entry name" value="DNA methylase specificity domains"/>
    <property type="match status" value="1"/>
</dbReference>
<dbReference type="InterPro" id="IPR000055">
    <property type="entry name" value="Restrct_endonuc_typeI_TRD"/>
</dbReference>
<evidence type="ECO:0000256" key="1">
    <source>
        <dbReference type="ARBA" id="ARBA00010923"/>
    </source>
</evidence>
<comment type="caution">
    <text evidence="6">The sequence shown here is derived from an EMBL/GenBank/DDBJ whole genome shotgun (WGS) entry which is preliminary data.</text>
</comment>
<dbReference type="InterPro" id="IPR052021">
    <property type="entry name" value="Type-I_RS_S_subunit"/>
</dbReference>
<evidence type="ECO:0000313" key="6">
    <source>
        <dbReference type="EMBL" id="MPN49393.1"/>
    </source>
</evidence>
<accession>A0A645IQ63</accession>